<keyword evidence="4 7" id="KW-0573">Peptidoglycan synthesis</keyword>
<gene>
    <name evidence="7" type="primary">murI</name>
    <name evidence="8" type="ORF">FC19_GL001503</name>
</gene>
<evidence type="ECO:0000256" key="5">
    <source>
        <dbReference type="ARBA" id="ARBA00023235"/>
    </source>
</evidence>
<keyword evidence="5 7" id="KW-0413">Isomerase</keyword>
<dbReference type="GO" id="GO:0008360">
    <property type="term" value="P:regulation of cell shape"/>
    <property type="evidence" value="ECO:0007669"/>
    <property type="project" value="UniProtKB-KW"/>
</dbReference>
<dbReference type="PANTHER" id="PTHR21198">
    <property type="entry name" value="GLUTAMATE RACEMASE"/>
    <property type="match status" value="1"/>
</dbReference>
<evidence type="ECO:0000256" key="4">
    <source>
        <dbReference type="ARBA" id="ARBA00022984"/>
    </source>
</evidence>
<dbReference type="STRING" id="1423725.FC19_GL001503"/>
<keyword evidence="3 7" id="KW-0133">Cell shape</keyword>
<comment type="similarity">
    <text evidence="7">Belongs to the aspartate/glutamate racemases family.</text>
</comment>
<comment type="caution">
    <text evidence="8">The sequence shown here is derived from an EMBL/GenBank/DDBJ whole genome shotgun (WGS) entry which is preliminary data.</text>
</comment>
<evidence type="ECO:0000256" key="3">
    <source>
        <dbReference type="ARBA" id="ARBA00022960"/>
    </source>
</evidence>
<dbReference type="Gene3D" id="3.40.50.1860">
    <property type="match status" value="2"/>
</dbReference>
<evidence type="ECO:0000256" key="1">
    <source>
        <dbReference type="ARBA" id="ARBA00001602"/>
    </source>
</evidence>
<accession>A0A0R2D0I2</accession>
<evidence type="ECO:0000313" key="8">
    <source>
        <dbReference type="EMBL" id="KRM97463.1"/>
    </source>
</evidence>
<name>A0A0R2D0I2_9LACO</name>
<dbReference type="SUPFAM" id="SSF53681">
    <property type="entry name" value="Aspartate/glutamate racemase"/>
    <property type="match status" value="2"/>
</dbReference>
<dbReference type="PROSITE" id="PS00924">
    <property type="entry name" value="ASP_GLU_RACEMASE_2"/>
    <property type="match status" value="1"/>
</dbReference>
<feature type="binding site" evidence="7">
    <location>
        <begin position="77"/>
        <end position="78"/>
    </location>
    <ligand>
        <name>substrate</name>
    </ligand>
</feature>
<evidence type="ECO:0000256" key="2">
    <source>
        <dbReference type="ARBA" id="ARBA00013090"/>
    </source>
</evidence>
<dbReference type="InterPro" id="IPR033134">
    <property type="entry name" value="Asp/Glu_racemase_AS_2"/>
</dbReference>
<dbReference type="AlphaFoldDB" id="A0A0R2D0I2"/>
<dbReference type="EC" id="5.1.1.3" evidence="2 7"/>
<dbReference type="GO" id="GO:0009252">
    <property type="term" value="P:peptidoglycan biosynthetic process"/>
    <property type="evidence" value="ECO:0007669"/>
    <property type="project" value="UniProtKB-UniRule"/>
</dbReference>
<dbReference type="PANTHER" id="PTHR21198:SF3">
    <property type="entry name" value="GLUTAMATE RACEMASE"/>
    <property type="match status" value="1"/>
</dbReference>
<evidence type="ECO:0000313" key="9">
    <source>
        <dbReference type="Proteomes" id="UP000051015"/>
    </source>
</evidence>
<comment type="catalytic activity">
    <reaction evidence="1 7">
        <text>L-glutamate = D-glutamate</text>
        <dbReference type="Rhea" id="RHEA:12813"/>
        <dbReference type="ChEBI" id="CHEBI:29985"/>
        <dbReference type="ChEBI" id="CHEBI:29986"/>
        <dbReference type="EC" id="5.1.1.3"/>
    </reaction>
</comment>
<dbReference type="HAMAP" id="MF_00258">
    <property type="entry name" value="Glu_racemase"/>
    <property type="match status" value="1"/>
</dbReference>
<evidence type="ECO:0000256" key="7">
    <source>
        <dbReference type="HAMAP-Rule" id="MF_00258"/>
    </source>
</evidence>
<feature type="active site" description="Proton donor/acceptor" evidence="7">
    <location>
        <position position="108"/>
    </location>
</feature>
<dbReference type="PATRIC" id="fig|1423725.3.peg.1546"/>
<dbReference type="InterPro" id="IPR001920">
    <property type="entry name" value="Asp/Glu_race"/>
</dbReference>
<feature type="binding site" evidence="7">
    <location>
        <begin position="45"/>
        <end position="46"/>
    </location>
    <ligand>
        <name>substrate</name>
    </ligand>
</feature>
<dbReference type="Pfam" id="PF01177">
    <property type="entry name" value="Asp_Glu_race"/>
    <property type="match status" value="1"/>
</dbReference>
<dbReference type="InterPro" id="IPR018187">
    <property type="entry name" value="Asp/Glu_racemase_AS_1"/>
</dbReference>
<dbReference type="UniPathway" id="UPA00219"/>
<dbReference type="NCBIfam" id="TIGR00067">
    <property type="entry name" value="glut_race"/>
    <property type="match status" value="1"/>
</dbReference>
<protein>
    <recommendedName>
        <fullName evidence="2 7">Glutamate racemase</fullName>
        <ecNumber evidence="2 7">5.1.1.3</ecNumber>
    </recommendedName>
</protein>
<dbReference type="GO" id="GO:0008881">
    <property type="term" value="F:glutamate racemase activity"/>
    <property type="evidence" value="ECO:0007669"/>
    <property type="project" value="UniProtKB-UniRule"/>
</dbReference>
<dbReference type="PROSITE" id="PS00923">
    <property type="entry name" value="ASP_GLU_RACEMASE_1"/>
    <property type="match status" value="1"/>
</dbReference>
<feature type="binding site" evidence="7">
    <location>
        <begin position="109"/>
        <end position="110"/>
    </location>
    <ligand>
        <name>substrate</name>
    </ligand>
</feature>
<keyword evidence="6 7" id="KW-0961">Cell wall biogenesis/degradation</keyword>
<feature type="binding site" evidence="7">
    <location>
        <begin position="219"/>
        <end position="220"/>
    </location>
    <ligand>
        <name>substrate</name>
    </ligand>
</feature>
<dbReference type="InterPro" id="IPR004391">
    <property type="entry name" value="Glu_race"/>
</dbReference>
<keyword evidence="9" id="KW-1185">Reference proteome</keyword>
<dbReference type="Proteomes" id="UP000051015">
    <property type="component" value="Unassembled WGS sequence"/>
</dbReference>
<dbReference type="GO" id="GO:0071555">
    <property type="term" value="P:cell wall organization"/>
    <property type="evidence" value="ECO:0007669"/>
    <property type="project" value="UniProtKB-KW"/>
</dbReference>
<feature type="active site" description="Proton donor/acceptor" evidence="7">
    <location>
        <position position="218"/>
    </location>
</feature>
<evidence type="ECO:0000256" key="6">
    <source>
        <dbReference type="ARBA" id="ARBA00023316"/>
    </source>
</evidence>
<proteinExistence type="inferred from homology"/>
<comment type="pathway">
    <text evidence="7">Cell wall biogenesis; peptidoglycan biosynthesis.</text>
</comment>
<comment type="function">
    <text evidence="7">Provides the (R)-glutamate required for cell wall biosynthesis.</text>
</comment>
<sequence length="292" mass="32169">MKGPENLDSILGLFTCFAVLLQIFLKKEVETMENSKENLPVGVFDSGVGGISVLRNLHQLMPAEDFIFYGDSKNAPYGIKTTEEVKKLSFAIVERFLKKNVKAIVIACNTATSAAVDDIRVRYPELPIVGLEPAVKPAVERKKNSRVLVMATPLTLREEKFNELMKKYEKKATLIPVPAPDLVEFVEHGELSSNAVHAYLEKLLAQYKGKTDAIVLGCTHFPFIEAAVRDVMGPAPFIIDGGPGAARELQRVLISKSLLRAENHQGQVTFFNSEPGKAKIELSEALFNASKV</sequence>
<reference evidence="8 9" key="1">
    <citation type="journal article" date="2015" name="Genome Announc.">
        <title>Expanding the biotechnology potential of lactobacilli through comparative genomics of 213 strains and associated genera.</title>
        <authorList>
            <person name="Sun Z."/>
            <person name="Harris H.M."/>
            <person name="McCann A."/>
            <person name="Guo C."/>
            <person name="Argimon S."/>
            <person name="Zhang W."/>
            <person name="Yang X."/>
            <person name="Jeffery I.B."/>
            <person name="Cooney J.C."/>
            <person name="Kagawa T.F."/>
            <person name="Liu W."/>
            <person name="Song Y."/>
            <person name="Salvetti E."/>
            <person name="Wrobel A."/>
            <person name="Rasinkangas P."/>
            <person name="Parkhill J."/>
            <person name="Rea M.C."/>
            <person name="O'Sullivan O."/>
            <person name="Ritari J."/>
            <person name="Douillard F.P."/>
            <person name="Paul Ross R."/>
            <person name="Yang R."/>
            <person name="Briner A.E."/>
            <person name="Felis G.E."/>
            <person name="de Vos W.M."/>
            <person name="Barrangou R."/>
            <person name="Klaenhammer T.R."/>
            <person name="Caufield P.W."/>
            <person name="Cui Y."/>
            <person name="Zhang H."/>
            <person name="O'Toole P.W."/>
        </authorList>
    </citation>
    <scope>NUCLEOTIDE SEQUENCE [LARGE SCALE GENOMIC DNA]</scope>
    <source>
        <strain evidence="8 9">DSM 21051</strain>
    </source>
</reference>
<dbReference type="InterPro" id="IPR015942">
    <property type="entry name" value="Asp/Glu/hydantoin_racemase"/>
</dbReference>
<organism evidence="8 9">
    <name type="scientific">Liquorilactobacillus aquaticus DSM 21051</name>
    <dbReference type="NCBI Taxonomy" id="1423725"/>
    <lineage>
        <taxon>Bacteria</taxon>
        <taxon>Bacillati</taxon>
        <taxon>Bacillota</taxon>
        <taxon>Bacilli</taxon>
        <taxon>Lactobacillales</taxon>
        <taxon>Lactobacillaceae</taxon>
        <taxon>Liquorilactobacillus</taxon>
    </lineage>
</organism>
<dbReference type="EMBL" id="AYZD01000001">
    <property type="protein sequence ID" value="KRM97463.1"/>
    <property type="molecule type" value="Genomic_DNA"/>
</dbReference>